<evidence type="ECO:0000313" key="2">
    <source>
        <dbReference type="Proteomes" id="UP000070163"/>
    </source>
</evidence>
<organism evidence="1 2">
    <name type="scientific">candidate division MSBL1 archaeon SCGC-AAA259A05</name>
    <dbReference type="NCBI Taxonomy" id="1698259"/>
    <lineage>
        <taxon>Archaea</taxon>
        <taxon>Methanobacteriati</taxon>
        <taxon>Methanobacteriota</taxon>
        <taxon>candidate division MSBL1</taxon>
    </lineage>
</organism>
<accession>A0A133UA08</accession>
<keyword evidence="2" id="KW-1185">Reference proteome</keyword>
<comment type="caution">
    <text evidence="1">The sequence shown here is derived from an EMBL/GenBank/DDBJ whole genome shotgun (WGS) entry which is preliminary data.</text>
</comment>
<evidence type="ECO:0000313" key="1">
    <source>
        <dbReference type="EMBL" id="KXA91047.1"/>
    </source>
</evidence>
<proteinExistence type="predicted"/>
<sequence length="62" mass="7413">MLEFKPEREAKVWDRLRTLLPFCESVRHVDLDAHAKDHPDDSCPECRRAEAWYVAHGRQFFT</sequence>
<dbReference type="Proteomes" id="UP000070163">
    <property type="component" value="Unassembled WGS sequence"/>
</dbReference>
<protein>
    <submittedName>
        <fullName evidence="1">Uncharacterized protein</fullName>
    </submittedName>
</protein>
<dbReference type="EMBL" id="LHXJ01000024">
    <property type="protein sequence ID" value="KXA91047.1"/>
    <property type="molecule type" value="Genomic_DNA"/>
</dbReference>
<reference evidence="1 2" key="1">
    <citation type="journal article" date="2016" name="Sci. Rep.">
        <title>Metabolic traits of an uncultured archaeal lineage -MSBL1- from brine pools of the Red Sea.</title>
        <authorList>
            <person name="Mwirichia R."/>
            <person name="Alam I."/>
            <person name="Rashid M."/>
            <person name="Vinu M."/>
            <person name="Ba-Alawi W."/>
            <person name="Anthony Kamau A."/>
            <person name="Kamanda Ngugi D."/>
            <person name="Goker M."/>
            <person name="Klenk H.P."/>
            <person name="Bajic V."/>
            <person name="Stingl U."/>
        </authorList>
    </citation>
    <scope>NUCLEOTIDE SEQUENCE [LARGE SCALE GENOMIC DNA]</scope>
    <source>
        <strain evidence="1">SCGC-AAA259A05</strain>
    </source>
</reference>
<dbReference type="AlphaFoldDB" id="A0A133UA08"/>
<name>A0A133UA08_9EURY</name>
<gene>
    <name evidence="1" type="ORF">AKJ57_02735</name>
</gene>